<proteinExistence type="inferred from homology"/>
<reference evidence="4 5" key="1">
    <citation type="submission" date="2020-01" db="EMBL/GenBank/DDBJ databases">
        <title>Genomes of bacteria type strains.</title>
        <authorList>
            <person name="Chen J."/>
            <person name="Zhu S."/>
            <person name="Yang J."/>
        </authorList>
    </citation>
    <scope>NUCLEOTIDE SEQUENCE [LARGE SCALE GENOMIC DNA]</scope>
    <source>
        <strain evidence="4 5">LMG 22958</strain>
    </source>
</reference>
<evidence type="ECO:0000256" key="1">
    <source>
        <dbReference type="ARBA" id="ARBA00009477"/>
    </source>
</evidence>
<dbReference type="NCBIfam" id="TIGR01730">
    <property type="entry name" value="RND_mfp"/>
    <property type="match status" value="1"/>
</dbReference>
<dbReference type="Gene3D" id="2.40.50.100">
    <property type="match status" value="1"/>
</dbReference>
<keyword evidence="2" id="KW-1133">Transmembrane helix</keyword>
<comment type="caution">
    <text evidence="4">The sequence shown here is derived from an EMBL/GenBank/DDBJ whole genome shotgun (WGS) entry which is preliminary data.</text>
</comment>
<dbReference type="InterPro" id="IPR006143">
    <property type="entry name" value="RND_pump_MFP"/>
</dbReference>
<dbReference type="AlphaFoldDB" id="A0A6L9MYD5"/>
<evidence type="ECO:0000313" key="5">
    <source>
        <dbReference type="Proteomes" id="UP000478837"/>
    </source>
</evidence>
<dbReference type="GO" id="GO:1990281">
    <property type="term" value="C:efflux pump complex"/>
    <property type="evidence" value="ECO:0007669"/>
    <property type="project" value="TreeGrafter"/>
</dbReference>
<dbReference type="Gene3D" id="2.40.30.170">
    <property type="match status" value="1"/>
</dbReference>
<keyword evidence="2" id="KW-0812">Transmembrane</keyword>
<dbReference type="RefSeq" id="WP_163112552.1">
    <property type="nucleotide sequence ID" value="NZ_JAAAWP010000011.1"/>
</dbReference>
<keyword evidence="5" id="KW-1185">Reference proteome</keyword>
<dbReference type="PANTHER" id="PTHR30469:SF11">
    <property type="entry name" value="BLL4320 PROTEIN"/>
    <property type="match status" value="1"/>
</dbReference>
<keyword evidence="2" id="KW-0472">Membrane</keyword>
<comment type="similarity">
    <text evidence="1">Belongs to the membrane fusion protein (MFP) (TC 8.A.1) family.</text>
</comment>
<dbReference type="PANTHER" id="PTHR30469">
    <property type="entry name" value="MULTIDRUG RESISTANCE PROTEIN MDTA"/>
    <property type="match status" value="1"/>
</dbReference>
<feature type="transmembrane region" description="Helical" evidence="2">
    <location>
        <begin position="15"/>
        <end position="34"/>
    </location>
</feature>
<protein>
    <submittedName>
        <fullName evidence="4">Efflux RND transporter periplasmic adaptor subunit</fullName>
    </submittedName>
</protein>
<dbReference type="EMBL" id="JAAAWP010000011">
    <property type="protein sequence ID" value="NDW22851.1"/>
    <property type="molecule type" value="Genomic_DNA"/>
</dbReference>
<dbReference type="GO" id="GO:0015562">
    <property type="term" value="F:efflux transmembrane transporter activity"/>
    <property type="evidence" value="ECO:0007669"/>
    <property type="project" value="TreeGrafter"/>
</dbReference>
<evidence type="ECO:0000313" key="4">
    <source>
        <dbReference type="EMBL" id="NDW22851.1"/>
    </source>
</evidence>
<accession>A0A6L9MYD5</accession>
<evidence type="ECO:0000259" key="3">
    <source>
        <dbReference type="Pfam" id="PF25876"/>
    </source>
</evidence>
<sequence length="386" mass="41292">MSSTDTASNANKMPLYIAIMVFIASLVALLMAAGQGNATQTMGQREPVSVVLTKVEMRQQFETPINVFGLIESPKSTMLSFDSSGEVTEVLVEEGDTVSKGDVLARLDTQRLVAQQKELSASLERVKADLNLAKINNDRTQSLVKKKLESAQRLDETQAALNVAAARVNEISASLNSMNVALDRAILYAPFDGQVDSRLFDEGSVINAGMAVIGVTSNDKYQARFAVPADIVDQFEIGESVTMQVGESDVQGTVSQRLAVRNIQTRTVDILVSLSSNTQVRPGDMAILSGSRIHTEQGAWLPVSALSNGLRGLWRVLVLDNQGGDNGVGTLQARVVDVVYTDGSKAFVRGALKEQEQVVVGGTHKLAPGQRVKAGTASAELGEMMP</sequence>
<dbReference type="Gene3D" id="2.40.420.20">
    <property type="match status" value="1"/>
</dbReference>
<gene>
    <name evidence="4" type="ORF">GTW09_15110</name>
</gene>
<evidence type="ECO:0000256" key="2">
    <source>
        <dbReference type="SAM" id="Phobius"/>
    </source>
</evidence>
<dbReference type="InterPro" id="IPR058624">
    <property type="entry name" value="MdtA-like_HH"/>
</dbReference>
<dbReference type="Pfam" id="PF25876">
    <property type="entry name" value="HH_MFP_RND"/>
    <property type="match status" value="1"/>
</dbReference>
<dbReference type="Gene3D" id="1.10.287.470">
    <property type="entry name" value="Helix hairpin bin"/>
    <property type="match status" value="1"/>
</dbReference>
<name>A0A6L9MYD5_9ALTE</name>
<feature type="domain" description="Multidrug resistance protein MdtA-like alpha-helical hairpin" evidence="3">
    <location>
        <begin position="117"/>
        <end position="183"/>
    </location>
</feature>
<organism evidence="4 5">
    <name type="scientific">Alteromonas hispanica</name>
    <dbReference type="NCBI Taxonomy" id="315421"/>
    <lineage>
        <taxon>Bacteria</taxon>
        <taxon>Pseudomonadati</taxon>
        <taxon>Pseudomonadota</taxon>
        <taxon>Gammaproteobacteria</taxon>
        <taxon>Alteromonadales</taxon>
        <taxon>Alteromonadaceae</taxon>
        <taxon>Alteromonas/Salinimonas group</taxon>
        <taxon>Alteromonas</taxon>
    </lineage>
</organism>
<dbReference type="Proteomes" id="UP000478837">
    <property type="component" value="Unassembled WGS sequence"/>
</dbReference>
<dbReference type="SUPFAM" id="SSF111369">
    <property type="entry name" value="HlyD-like secretion proteins"/>
    <property type="match status" value="1"/>
</dbReference>